<evidence type="ECO:0000313" key="4">
    <source>
        <dbReference type="Proteomes" id="UP000224006"/>
    </source>
</evidence>
<comment type="caution">
    <text evidence="3">The sequence shown here is derived from an EMBL/GenBank/DDBJ whole genome shotgun (WGS) entry which is preliminary data.</text>
</comment>
<accession>A0A2A9MP16</accession>
<feature type="region of interest" description="Disordered" evidence="2">
    <location>
        <begin position="108"/>
        <end position="155"/>
    </location>
</feature>
<feature type="compositionally biased region" description="Basic and acidic residues" evidence="2">
    <location>
        <begin position="717"/>
        <end position="734"/>
    </location>
</feature>
<evidence type="ECO:0000256" key="2">
    <source>
        <dbReference type="SAM" id="MobiDB-lite"/>
    </source>
</evidence>
<keyword evidence="4" id="KW-1185">Reference proteome</keyword>
<dbReference type="KEGG" id="bbes:BESB_000590"/>
<organism evidence="3 4">
    <name type="scientific">Besnoitia besnoiti</name>
    <name type="common">Apicomplexan protozoan</name>
    <dbReference type="NCBI Taxonomy" id="94643"/>
    <lineage>
        <taxon>Eukaryota</taxon>
        <taxon>Sar</taxon>
        <taxon>Alveolata</taxon>
        <taxon>Apicomplexa</taxon>
        <taxon>Conoidasida</taxon>
        <taxon>Coccidia</taxon>
        <taxon>Eucoccidiorida</taxon>
        <taxon>Eimeriorina</taxon>
        <taxon>Sarcocystidae</taxon>
        <taxon>Besnoitia</taxon>
    </lineage>
</organism>
<feature type="region of interest" description="Disordered" evidence="2">
    <location>
        <begin position="435"/>
        <end position="456"/>
    </location>
</feature>
<evidence type="ECO:0000256" key="1">
    <source>
        <dbReference type="SAM" id="Coils"/>
    </source>
</evidence>
<dbReference type="Proteomes" id="UP000224006">
    <property type="component" value="Chromosome I"/>
</dbReference>
<sequence length="786" mass="83252">MRRGERWRRPLFWRRVSPRRRCIGAEAPKSTDHWLQQRSLPVACSHAGGACLAFTLGESTRLRGVSASAPAARLLARSARCAGVGLGGGSCVRGVRVEQAVERRSLSFPSAFPRSSAPHRGRRGGEPRHTQAAKRGTCRGSCPSAQASPVSPEPQGRCFCHSMLSPDAEGPRQPPPAAPTCGCCGSGPWQSRRGVGGSLARWREAASRPCLIEAAEELPSNLHVSSSSSCSVCSCCPHARVPTAADLGSSVRHAGGQPRTRSEADAAWRPSRVSSTSVATVGALRSPSDAARFSAPTTCCHTCSPLTPHSADLPVGSPLASAPPGAAPSRAGGQGCNGCLLSSPAGHSHREFSSRSDLARAAVARDSELYTQAAATSQVPAARPAPAVGCARACRESPRPTVCEADPGDGCRPGQRQAPPAVVRRRVFLRPAVAAGQESRGLCRPGEREDLTPDDHPVRLACVQQQRTASAGLSREGVSLRGASALQQHRDLGVSPVNLSSQPVPSHRARHEPRASSQNDAGTEPPASFISSEGRGRGSAAVPPAGGWRRSEGRDWIESMRAEPESAVSARWQEDGRGPTLRTVDTSAATRTPSLRHGACSHPVPTTEEPRRRAEDLDDLHAVLERQQRELAEQLRLLDLIEMQRLQNGSLEPPKGGVRSSHPETPAGRPALQIAQAAPSPPADARVWEVDLETVRTRVPWDDPAGPRGSSQVEAGGRPDRTRGLPPHADDRQTRGGGLPPATRAETAEGGLSAAEQHEQRLRELEDVVWMLTAAERNRTGAPLHA</sequence>
<reference evidence="3 4" key="1">
    <citation type="submission" date="2017-09" db="EMBL/GenBank/DDBJ databases">
        <title>Genome sequencing of Besnoitia besnoiti strain Bb-Ger1.</title>
        <authorList>
            <person name="Schares G."/>
            <person name="Venepally P."/>
            <person name="Lorenzi H.A."/>
        </authorList>
    </citation>
    <scope>NUCLEOTIDE SEQUENCE [LARGE SCALE GENOMIC DNA]</scope>
    <source>
        <strain evidence="3 4">Bb-Ger1</strain>
    </source>
</reference>
<proteinExistence type="predicted"/>
<dbReference type="VEuPathDB" id="ToxoDB:BESB_000590"/>
<feature type="region of interest" description="Disordered" evidence="2">
    <location>
        <begin position="648"/>
        <end position="667"/>
    </location>
</feature>
<feature type="region of interest" description="Disordered" evidence="2">
    <location>
        <begin position="248"/>
        <end position="271"/>
    </location>
</feature>
<feature type="coiled-coil region" evidence="1">
    <location>
        <begin position="614"/>
        <end position="644"/>
    </location>
</feature>
<gene>
    <name evidence="3" type="ORF">BESB_000590</name>
</gene>
<dbReference type="EMBL" id="NWUJ01000001">
    <property type="protein sequence ID" value="PFH37717.1"/>
    <property type="molecule type" value="Genomic_DNA"/>
</dbReference>
<keyword evidence="1" id="KW-0175">Coiled coil</keyword>
<dbReference type="RefSeq" id="XP_029221726.1">
    <property type="nucleotide sequence ID" value="XM_029358814.1"/>
</dbReference>
<name>A0A2A9MP16_BESBE</name>
<protein>
    <submittedName>
        <fullName evidence="3">Uncharacterized protein</fullName>
    </submittedName>
</protein>
<feature type="region of interest" description="Disordered" evidence="2">
    <location>
        <begin position="696"/>
        <end position="760"/>
    </location>
</feature>
<feature type="compositionally biased region" description="Basic and acidic residues" evidence="2">
    <location>
        <begin position="445"/>
        <end position="456"/>
    </location>
</feature>
<feature type="region of interest" description="Disordered" evidence="2">
    <location>
        <begin position="489"/>
        <end position="555"/>
    </location>
</feature>
<dbReference type="AlphaFoldDB" id="A0A2A9MP16"/>
<dbReference type="GeneID" id="40305122"/>
<evidence type="ECO:0000313" key="3">
    <source>
        <dbReference type="EMBL" id="PFH37717.1"/>
    </source>
</evidence>